<proteinExistence type="predicted"/>
<feature type="compositionally biased region" description="Polar residues" evidence="1">
    <location>
        <begin position="122"/>
        <end position="134"/>
    </location>
</feature>
<dbReference type="EMBL" id="SJPX01000004">
    <property type="protein sequence ID" value="TWU49072.1"/>
    <property type="molecule type" value="Genomic_DNA"/>
</dbReference>
<feature type="region of interest" description="Disordered" evidence="1">
    <location>
        <begin position="111"/>
        <end position="142"/>
    </location>
</feature>
<name>A0A5C6EJ15_9BACT</name>
<dbReference type="Proteomes" id="UP000317977">
    <property type="component" value="Unassembled WGS sequence"/>
</dbReference>
<accession>A0A5C6EJ15</accession>
<protein>
    <submittedName>
        <fullName evidence="2">Uncharacterized protein</fullName>
    </submittedName>
</protein>
<organism evidence="2 3">
    <name type="scientific">Rubripirellula reticaptiva</name>
    <dbReference type="NCBI Taxonomy" id="2528013"/>
    <lineage>
        <taxon>Bacteria</taxon>
        <taxon>Pseudomonadati</taxon>
        <taxon>Planctomycetota</taxon>
        <taxon>Planctomycetia</taxon>
        <taxon>Pirellulales</taxon>
        <taxon>Pirellulaceae</taxon>
        <taxon>Rubripirellula</taxon>
    </lineage>
</organism>
<reference evidence="2 3" key="1">
    <citation type="submission" date="2019-02" db="EMBL/GenBank/DDBJ databases">
        <title>Deep-cultivation of Planctomycetes and their phenomic and genomic characterization uncovers novel biology.</title>
        <authorList>
            <person name="Wiegand S."/>
            <person name="Jogler M."/>
            <person name="Boedeker C."/>
            <person name="Pinto D."/>
            <person name="Vollmers J."/>
            <person name="Rivas-Marin E."/>
            <person name="Kohn T."/>
            <person name="Peeters S.H."/>
            <person name="Heuer A."/>
            <person name="Rast P."/>
            <person name="Oberbeckmann S."/>
            <person name="Bunk B."/>
            <person name="Jeske O."/>
            <person name="Meyerdierks A."/>
            <person name="Storesund J.E."/>
            <person name="Kallscheuer N."/>
            <person name="Luecker S."/>
            <person name="Lage O.M."/>
            <person name="Pohl T."/>
            <person name="Merkel B.J."/>
            <person name="Hornburger P."/>
            <person name="Mueller R.-W."/>
            <person name="Bruemmer F."/>
            <person name="Labrenz M."/>
            <person name="Spormann A.M."/>
            <person name="Op Den Camp H."/>
            <person name="Overmann J."/>
            <person name="Amann R."/>
            <person name="Jetten M.S.M."/>
            <person name="Mascher T."/>
            <person name="Medema M.H."/>
            <person name="Devos D.P."/>
            <person name="Kaster A.-K."/>
            <person name="Ovreas L."/>
            <person name="Rohde M."/>
            <person name="Galperin M.Y."/>
            <person name="Jogler C."/>
        </authorList>
    </citation>
    <scope>NUCLEOTIDE SEQUENCE [LARGE SCALE GENOMIC DNA]</scope>
    <source>
        <strain evidence="2 3">Poly59</strain>
    </source>
</reference>
<gene>
    <name evidence="2" type="ORF">Poly59_36850</name>
</gene>
<keyword evidence="3" id="KW-1185">Reference proteome</keyword>
<dbReference type="AlphaFoldDB" id="A0A5C6EJ15"/>
<evidence type="ECO:0000313" key="2">
    <source>
        <dbReference type="EMBL" id="TWU49072.1"/>
    </source>
</evidence>
<comment type="caution">
    <text evidence="2">The sequence shown here is derived from an EMBL/GenBank/DDBJ whole genome shotgun (WGS) entry which is preliminary data.</text>
</comment>
<evidence type="ECO:0000256" key="1">
    <source>
        <dbReference type="SAM" id="MobiDB-lite"/>
    </source>
</evidence>
<evidence type="ECO:0000313" key="3">
    <source>
        <dbReference type="Proteomes" id="UP000317977"/>
    </source>
</evidence>
<sequence>MTRVETSKYRKLTTYKIKKRKSGFGLVEFAIATLRTDMRASHFDALHQSSPMRACELQKRSSAFPLTSPTHTAIYRNLSTCQCIFSDAFPHQNESRPGLGTVFRRANASISHDTTEPELDSQPLSMSPKTAQNPRKTRVVRSSIKPRRKLLHFAGVLNTPAACLVPSNRSNANAGT</sequence>